<dbReference type="AlphaFoldDB" id="A0A5J9VQ74"/>
<proteinExistence type="predicted"/>
<accession>A0A5J9VQ74</accession>
<evidence type="ECO:0000313" key="2">
    <source>
        <dbReference type="EMBL" id="TVU37574.1"/>
    </source>
</evidence>
<keyword evidence="3" id="KW-1185">Reference proteome</keyword>
<name>A0A5J9VQ74_9POAL</name>
<comment type="caution">
    <text evidence="2">The sequence shown here is derived from an EMBL/GenBank/DDBJ whole genome shotgun (WGS) entry which is preliminary data.</text>
</comment>
<organism evidence="2 3">
    <name type="scientific">Eragrostis curvula</name>
    <name type="common">weeping love grass</name>
    <dbReference type="NCBI Taxonomy" id="38414"/>
    <lineage>
        <taxon>Eukaryota</taxon>
        <taxon>Viridiplantae</taxon>
        <taxon>Streptophyta</taxon>
        <taxon>Embryophyta</taxon>
        <taxon>Tracheophyta</taxon>
        <taxon>Spermatophyta</taxon>
        <taxon>Magnoliopsida</taxon>
        <taxon>Liliopsida</taxon>
        <taxon>Poales</taxon>
        <taxon>Poaceae</taxon>
        <taxon>PACMAD clade</taxon>
        <taxon>Chloridoideae</taxon>
        <taxon>Eragrostideae</taxon>
        <taxon>Eragrostidinae</taxon>
        <taxon>Eragrostis</taxon>
    </lineage>
</organism>
<evidence type="ECO:0000256" key="1">
    <source>
        <dbReference type="SAM" id="MobiDB-lite"/>
    </source>
</evidence>
<protein>
    <submittedName>
        <fullName evidence="2">Uncharacterized protein</fullName>
    </submittedName>
</protein>
<dbReference type="Proteomes" id="UP000324897">
    <property type="component" value="Chromosome 4"/>
</dbReference>
<dbReference type="EMBL" id="RWGY01000007">
    <property type="protein sequence ID" value="TVU37574.1"/>
    <property type="molecule type" value="Genomic_DNA"/>
</dbReference>
<evidence type="ECO:0000313" key="3">
    <source>
        <dbReference type="Proteomes" id="UP000324897"/>
    </source>
</evidence>
<feature type="region of interest" description="Disordered" evidence="1">
    <location>
        <begin position="27"/>
        <end position="103"/>
    </location>
</feature>
<gene>
    <name evidence="2" type="ORF">EJB05_10896</name>
</gene>
<feature type="compositionally biased region" description="Low complexity" evidence="1">
    <location>
        <begin position="40"/>
        <end position="55"/>
    </location>
</feature>
<reference evidence="2 3" key="1">
    <citation type="journal article" date="2019" name="Sci. Rep.">
        <title>A high-quality genome of Eragrostis curvula grass provides insights into Poaceae evolution and supports new strategies to enhance forage quality.</title>
        <authorList>
            <person name="Carballo J."/>
            <person name="Santos B.A.C.M."/>
            <person name="Zappacosta D."/>
            <person name="Garbus I."/>
            <person name="Selva J.P."/>
            <person name="Gallo C.A."/>
            <person name="Diaz A."/>
            <person name="Albertini E."/>
            <person name="Caccamo M."/>
            <person name="Echenique V."/>
        </authorList>
    </citation>
    <scope>NUCLEOTIDE SEQUENCE [LARGE SCALE GENOMIC DNA]</scope>
    <source>
        <strain evidence="3">cv. Victoria</strain>
        <tissue evidence="2">Leaf</tissue>
    </source>
</reference>
<sequence>MGLKVSCQKRPVAAAIGFGISRLQFLHPSSPRSPSPPRSPRTSVGLPRLLRPRGLTGDLVPAGSEKNKERRGLGDTTTGGEGRELKRFPSLHPATVAAARRSA</sequence>
<dbReference type="Gramene" id="TVU37574">
    <property type="protein sequence ID" value="TVU37574"/>
    <property type="gene ID" value="EJB05_10896"/>
</dbReference>